<dbReference type="InterPro" id="IPR050679">
    <property type="entry name" value="Bact_HTH_transcr_reg"/>
</dbReference>
<keyword evidence="6" id="KW-1185">Reference proteome</keyword>
<dbReference type="SUPFAM" id="SSF46785">
    <property type="entry name" value="Winged helix' DNA-binding domain"/>
    <property type="match status" value="1"/>
</dbReference>
<dbReference type="Pfam" id="PF00392">
    <property type="entry name" value="GntR"/>
    <property type="match status" value="1"/>
</dbReference>
<dbReference type="Pfam" id="PF07702">
    <property type="entry name" value="UTRA"/>
    <property type="match status" value="1"/>
</dbReference>
<keyword evidence="2" id="KW-0238">DNA-binding</keyword>
<dbReference type="InterPro" id="IPR036388">
    <property type="entry name" value="WH-like_DNA-bd_sf"/>
</dbReference>
<accession>A0ABY4RZM2</accession>
<proteinExistence type="predicted"/>
<evidence type="ECO:0000256" key="1">
    <source>
        <dbReference type="ARBA" id="ARBA00023015"/>
    </source>
</evidence>
<keyword evidence="1" id="KW-0805">Transcription regulation</keyword>
<dbReference type="Proteomes" id="UP001056201">
    <property type="component" value="Chromosome 1"/>
</dbReference>
<dbReference type="EMBL" id="CP097635">
    <property type="protein sequence ID" value="URI05869.1"/>
    <property type="molecule type" value="Genomic_DNA"/>
</dbReference>
<dbReference type="PANTHER" id="PTHR44846">
    <property type="entry name" value="MANNOSYL-D-GLYCERATE TRANSPORT/METABOLISM SYSTEM REPRESSOR MNGR-RELATED"/>
    <property type="match status" value="1"/>
</dbReference>
<organism evidence="5 6">
    <name type="scientific">Aquincola tertiaricarbonis</name>
    <dbReference type="NCBI Taxonomy" id="391953"/>
    <lineage>
        <taxon>Bacteria</taxon>
        <taxon>Pseudomonadati</taxon>
        <taxon>Pseudomonadota</taxon>
        <taxon>Betaproteobacteria</taxon>
        <taxon>Burkholderiales</taxon>
        <taxon>Sphaerotilaceae</taxon>
        <taxon>Aquincola</taxon>
    </lineage>
</organism>
<dbReference type="InterPro" id="IPR028978">
    <property type="entry name" value="Chorismate_lyase_/UTRA_dom_sf"/>
</dbReference>
<name>A0ABY4RZM2_AQUTE</name>
<dbReference type="Gene3D" id="3.40.1410.10">
    <property type="entry name" value="Chorismate lyase-like"/>
    <property type="match status" value="1"/>
</dbReference>
<dbReference type="CDD" id="cd07377">
    <property type="entry name" value="WHTH_GntR"/>
    <property type="match status" value="1"/>
</dbReference>
<evidence type="ECO:0000256" key="2">
    <source>
        <dbReference type="ARBA" id="ARBA00023125"/>
    </source>
</evidence>
<dbReference type="Gene3D" id="1.10.10.10">
    <property type="entry name" value="Winged helix-like DNA-binding domain superfamily/Winged helix DNA-binding domain"/>
    <property type="match status" value="1"/>
</dbReference>
<evidence type="ECO:0000313" key="5">
    <source>
        <dbReference type="EMBL" id="URI05869.1"/>
    </source>
</evidence>
<evidence type="ECO:0000256" key="3">
    <source>
        <dbReference type="ARBA" id="ARBA00023163"/>
    </source>
</evidence>
<dbReference type="SUPFAM" id="SSF64288">
    <property type="entry name" value="Chorismate lyase-like"/>
    <property type="match status" value="1"/>
</dbReference>
<dbReference type="InterPro" id="IPR036390">
    <property type="entry name" value="WH_DNA-bd_sf"/>
</dbReference>
<sequence length="244" mass="27242">MNRLSAHDERLPLYQRLRDDLLQRIASGEWAPGAAIPTEAELTQAYGLATGTVRKAIDMLVAEGVLVRAQGKGTFVRRPDFGNSLFRFFRFRSRAGSDVRPSARVLSRALRVPPADVRQALGMGDEAMGIYLSRLRLIDDQPVLAEDIWLPRERFEPLVEIKLKDFPDLLYPLYETSCRQLVASARERLTVESAGKAIADRLSLAPGAPVIAVQRLAFDFAGTPVEWRCTRGAGDGFQYEVDIR</sequence>
<protein>
    <submittedName>
        <fullName evidence="5">GntR family transcriptional regulator</fullName>
    </submittedName>
</protein>
<evidence type="ECO:0000313" key="6">
    <source>
        <dbReference type="Proteomes" id="UP001056201"/>
    </source>
</evidence>
<dbReference type="InterPro" id="IPR000524">
    <property type="entry name" value="Tscrpt_reg_HTH_GntR"/>
</dbReference>
<dbReference type="InterPro" id="IPR011663">
    <property type="entry name" value="UTRA"/>
</dbReference>
<reference evidence="5" key="1">
    <citation type="submission" date="2022-05" db="EMBL/GenBank/DDBJ databases">
        <title>An RpoN-dependent PEP-CTERM gene is involved in floc formation of an Aquincola tertiaricarbonis strain.</title>
        <authorList>
            <person name="Qiu D."/>
            <person name="Xia M."/>
        </authorList>
    </citation>
    <scope>NUCLEOTIDE SEQUENCE</scope>
    <source>
        <strain evidence="5">RN12</strain>
    </source>
</reference>
<evidence type="ECO:0000259" key="4">
    <source>
        <dbReference type="PROSITE" id="PS50949"/>
    </source>
</evidence>
<dbReference type="SMART" id="SM00345">
    <property type="entry name" value="HTH_GNTR"/>
    <property type="match status" value="1"/>
</dbReference>
<dbReference type="PANTHER" id="PTHR44846:SF1">
    <property type="entry name" value="MANNOSYL-D-GLYCERATE TRANSPORT_METABOLISM SYSTEM REPRESSOR MNGR-RELATED"/>
    <property type="match status" value="1"/>
</dbReference>
<keyword evidence="3" id="KW-0804">Transcription</keyword>
<dbReference type="PROSITE" id="PS50949">
    <property type="entry name" value="HTH_GNTR"/>
    <property type="match status" value="1"/>
</dbReference>
<dbReference type="SMART" id="SM00866">
    <property type="entry name" value="UTRA"/>
    <property type="match status" value="1"/>
</dbReference>
<dbReference type="PRINTS" id="PR00035">
    <property type="entry name" value="HTHGNTR"/>
</dbReference>
<gene>
    <name evidence="5" type="ORF">MW290_07900</name>
</gene>
<dbReference type="RefSeq" id="WP_250194134.1">
    <property type="nucleotide sequence ID" value="NZ_CP097635.1"/>
</dbReference>
<feature type="domain" description="HTH gntR-type" evidence="4">
    <location>
        <begin position="11"/>
        <end position="79"/>
    </location>
</feature>